<gene>
    <name evidence="2" type="ORF">XELAEV_18039719mg</name>
</gene>
<evidence type="ECO:0000313" key="2">
    <source>
        <dbReference type="EMBL" id="OCT68419.1"/>
    </source>
</evidence>
<organism evidence="2 3">
    <name type="scientific">Xenopus laevis</name>
    <name type="common">African clawed frog</name>
    <dbReference type="NCBI Taxonomy" id="8355"/>
    <lineage>
        <taxon>Eukaryota</taxon>
        <taxon>Metazoa</taxon>
        <taxon>Chordata</taxon>
        <taxon>Craniata</taxon>
        <taxon>Vertebrata</taxon>
        <taxon>Euteleostomi</taxon>
        <taxon>Amphibia</taxon>
        <taxon>Batrachia</taxon>
        <taxon>Anura</taxon>
        <taxon>Pipoidea</taxon>
        <taxon>Pipidae</taxon>
        <taxon>Xenopodinae</taxon>
        <taxon>Xenopus</taxon>
        <taxon>Xenopus</taxon>
    </lineage>
</organism>
<evidence type="ECO:0000313" key="3">
    <source>
        <dbReference type="Proteomes" id="UP000694892"/>
    </source>
</evidence>
<feature type="region of interest" description="Disordered" evidence="1">
    <location>
        <begin position="27"/>
        <end position="60"/>
    </location>
</feature>
<dbReference type="AlphaFoldDB" id="A0A974H877"/>
<evidence type="ECO:0000256" key="1">
    <source>
        <dbReference type="SAM" id="MobiDB-lite"/>
    </source>
</evidence>
<reference evidence="3" key="1">
    <citation type="journal article" date="2016" name="Nature">
        <title>Genome evolution in the allotetraploid frog Xenopus laevis.</title>
        <authorList>
            <person name="Session A.M."/>
            <person name="Uno Y."/>
            <person name="Kwon T."/>
            <person name="Chapman J.A."/>
            <person name="Toyoda A."/>
            <person name="Takahashi S."/>
            <person name="Fukui A."/>
            <person name="Hikosaka A."/>
            <person name="Suzuki A."/>
            <person name="Kondo M."/>
            <person name="van Heeringen S.J."/>
            <person name="Quigley I."/>
            <person name="Heinz S."/>
            <person name="Ogino H."/>
            <person name="Ochi H."/>
            <person name="Hellsten U."/>
            <person name="Lyons J.B."/>
            <person name="Simakov O."/>
            <person name="Putnam N."/>
            <person name="Stites J."/>
            <person name="Kuroki Y."/>
            <person name="Tanaka T."/>
            <person name="Michiue T."/>
            <person name="Watanabe M."/>
            <person name="Bogdanovic O."/>
            <person name="Lister R."/>
            <person name="Georgiou G."/>
            <person name="Paranjpe S.S."/>
            <person name="van Kruijsbergen I."/>
            <person name="Shu S."/>
            <person name="Carlson J."/>
            <person name="Kinoshita T."/>
            <person name="Ohta Y."/>
            <person name="Mawaribuchi S."/>
            <person name="Jenkins J."/>
            <person name="Grimwood J."/>
            <person name="Schmutz J."/>
            <person name="Mitros T."/>
            <person name="Mozaffari S.V."/>
            <person name="Suzuki Y."/>
            <person name="Haramoto Y."/>
            <person name="Yamamoto T.S."/>
            <person name="Takagi C."/>
            <person name="Heald R."/>
            <person name="Miller K."/>
            <person name="Haudenschild C."/>
            <person name="Kitzman J."/>
            <person name="Nakayama T."/>
            <person name="Izutsu Y."/>
            <person name="Robert J."/>
            <person name="Fortriede J."/>
            <person name="Burns K."/>
            <person name="Lotay V."/>
            <person name="Karimi K."/>
            <person name="Yasuoka Y."/>
            <person name="Dichmann D.S."/>
            <person name="Flajnik M.F."/>
            <person name="Houston D.W."/>
            <person name="Shendure J."/>
            <person name="DuPasquier L."/>
            <person name="Vize P.D."/>
            <person name="Zorn A.M."/>
            <person name="Ito M."/>
            <person name="Marcotte E.M."/>
            <person name="Wallingford J.B."/>
            <person name="Ito Y."/>
            <person name="Asashima M."/>
            <person name="Ueno N."/>
            <person name="Matsuda Y."/>
            <person name="Veenstra G.J."/>
            <person name="Fujiyama A."/>
            <person name="Harland R.M."/>
            <person name="Taira M."/>
            <person name="Rokhsar D.S."/>
        </authorList>
    </citation>
    <scope>NUCLEOTIDE SEQUENCE [LARGE SCALE GENOMIC DNA]</scope>
    <source>
        <strain evidence="3">J</strain>
    </source>
</reference>
<name>A0A974H877_XENLA</name>
<protein>
    <submittedName>
        <fullName evidence="2">Uncharacterized protein</fullName>
    </submittedName>
</protein>
<proteinExistence type="predicted"/>
<dbReference type="EMBL" id="CM004480">
    <property type="protein sequence ID" value="OCT68419.1"/>
    <property type="molecule type" value="Genomic_DNA"/>
</dbReference>
<dbReference type="Proteomes" id="UP000694892">
    <property type="component" value="Chromosome 8L"/>
</dbReference>
<sequence>MRLSLTMATGAWRIGAGDGVSYDIKKAPSRGDGRNTNQRMAGGQNGVAKYRCSEPRGEDGDLAAWERAPIPDNSFLRMRRELGR</sequence>
<accession>A0A974H877</accession>